<dbReference type="SUPFAM" id="SSF46626">
    <property type="entry name" value="Cytochrome c"/>
    <property type="match status" value="2"/>
</dbReference>
<dbReference type="Proteomes" id="UP000553209">
    <property type="component" value="Unassembled WGS sequence"/>
</dbReference>
<dbReference type="Gene3D" id="1.10.760.10">
    <property type="entry name" value="Cytochrome c-like domain"/>
    <property type="match status" value="2"/>
</dbReference>
<evidence type="ECO:0000256" key="5">
    <source>
        <dbReference type="SAM" id="Phobius"/>
    </source>
</evidence>
<dbReference type="RefSeq" id="WP_082768391.1">
    <property type="nucleotide sequence ID" value="NZ_JAAXPG010000011.1"/>
</dbReference>
<organism evidence="7 8">
    <name type="scientific">Nocardiopsis alborubida</name>
    <dbReference type="NCBI Taxonomy" id="146802"/>
    <lineage>
        <taxon>Bacteria</taxon>
        <taxon>Bacillati</taxon>
        <taxon>Actinomycetota</taxon>
        <taxon>Actinomycetes</taxon>
        <taxon>Streptosporangiales</taxon>
        <taxon>Nocardiopsidaceae</taxon>
        <taxon>Nocardiopsis</taxon>
    </lineage>
</organism>
<accession>A0A7X6MD95</accession>
<dbReference type="Pfam" id="PF13442">
    <property type="entry name" value="Cytochrome_CBB3"/>
    <property type="match status" value="2"/>
</dbReference>
<evidence type="ECO:0000256" key="4">
    <source>
        <dbReference type="PROSITE-ProRule" id="PRU00433"/>
    </source>
</evidence>
<evidence type="ECO:0000256" key="3">
    <source>
        <dbReference type="ARBA" id="ARBA00023004"/>
    </source>
</evidence>
<keyword evidence="5" id="KW-1133">Transmembrane helix</keyword>
<dbReference type="GO" id="GO:0009055">
    <property type="term" value="F:electron transfer activity"/>
    <property type="evidence" value="ECO:0007669"/>
    <property type="project" value="InterPro"/>
</dbReference>
<keyword evidence="1 4" id="KW-0349">Heme</keyword>
<keyword evidence="2 4" id="KW-0479">Metal-binding</keyword>
<sequence>MKWITARRRHPLAGYVVVILALALFGVGYAALAPTADQAQAQTLAADTPPSPDDVDVANGEDIFNQTCATCHNYDGSGTYGEDGEYTRGPDLRDSGAAAIDFQVSTGRMPSMNPDAQMPRKPMAMSEEDLQDLIAYYNAQIRTGGPDVPYDVPDEAPERDQFEDEAAYEAALEEYEAEYDAYVEGADNTDMGMRLYLTNCAHCHGWSGGGGALTDGRWAPEIHDASPRQIYEAMVSGPGAMPMFSDTVVEPEEKQELISYIKTLQAEPNAGGIFDLDRVGQVAEGFIGWVVGLALIIACAIWITAKQRAHD</sequence>
<dbReference type="PANTHER" id="PTHR33751">
    <property type="entry name" value="CBB3-TYPE CYTOCHROME C OXIDASE SUBUNIT FIXP"/>
    <property type="match status" value="1"/>
</dbReference>
<keyword evidence="5" id="KW-0472">Membrane</keyword>
<proteinExistence type="predicted"/>
<dbReference type="AlphaFoldDB" id="A0A7X6MD95"/>
<reference evidence="7 8" key="1">
    <citation type="submission" date="2020-04" db="EMBL/GenBank/DDBJ databases">
        <title>MicrobeNet Type strains.</title>
        <authorList>
            <person name="Nicholson A.C."/>
        </authorList>
    </citation>
    <scope>NUCLEOTIDE SEQUENCE [LARGE SCALE GENOMIC DNA]</scope>
    <source>
        <strain evidence="7 8">ATCC 23612</strain>
    </source>
</reference>
<keyword evidence="3 4" id="KW-0408">Iron</keyword>
<dbReference type="PANTHER" id="PTHR33751:SF13">
    <property type="entry name" value="CYTOCHROME BC1 COMPLEX CYTOCHROME C SUBUNIT"/>
    <property type="match status" value="1"/>
</dbReference>
<keyword evidence="8" id="KW-1185">Reference proteome</keyword>
<dbReference type="InterPro" id="IPR036909">
    <property type="entry name" value="Cyt_c-like_dom_sf"/>
</dbReference>
<dbReference type="InterPro" id="IPR009056">
    <property type="entry name" value="Cyt_c-like_dom"/>
</dbReference>
<dbReference type="GO" id="GO:0020037">
    <property type="term" value="F:heme binding"/>
    <property type="evidence" value="ECO:0007669"/>
    <property type="project" value="InterPro"/>
</dbReference>
<evidence type="ECO:0000256" key="1">
    <source>
        <dbReference type="ARBA" id="ARBA00022617"/>
    </source>
</evidence>
<evidence type="ECO:0000256" key="2">
    <source>
        <dbReference type="ARBA" id="ARBA00022723"/>
    </source>
</evidence>
<name>A0A7X6MD95_9ACTN</name>
<dbReference type="PROSITE" id="PS51007">
    <property type="entry name" value="CYTC"/>
    <property type="match status" value="2"/>
</dbReference>
<gene>
    <name evidence="7" type="ORF">HGB44_13470</name>
</gene>
<evidence type="ECO:0000313" key="8">
    <source>
        <dbReference type="Proteomes" id="UP000553209"/>
    </source>
</evidence>
<evidence type="ECO:0000313" key="7">
    <source>
        <dbReference type="EMBL" id="NKY98657.1"/>
    </source>
</evidence>
<evidence type="ECO:0000259" key="6">
    <source>
        <dbReference type="PROSITE" id="PS51007"/>
    </source>
</evidence>
<feature type="transmembrane region" description="Helical" evidence="5">
    <location>
        <begin position="286"/>
        <end position="305"/>
    </location>
</feature>
<feature type="transmembrane region" description="Helical" evidence="5">
    <location>
        <begin position="12"/>
        <end position="32"/>
    </location>
</feature>
<dbReference type="GO" id="GO:0046872">
    <property type="term" value="F:metal ion binding"/>
    <property type="evidence" value="ECO:0007669"/>
    <property type="project" value="UniProtKB-KW"/>
</dbReference>
<feature type="domain" description="Cytochrome c" evidence="6">
    <location>
        <begin position="55"/>
        <end position="141"/>
    </location>
</feature>
<keyword evidence="5" id="KW-0812">Transmembrane</keyword>
<protein>
    <submittedName>
        <fullName evidence="7">C-type cytochrome</fullName>
    </submittedName>
</protein>
<feature type="domain" description="Cytochrome c" evidence="6">
    <location>
        <begin position="187"/>
        <end position="265"/>
    </location>
</feature>
<comment type="caution">
    <text evidence="7">The sequence shown here is derived from an EMBL/GenBank/DDBJ whole genome shotgun (WGS) entry which is preliminary data.</text>
</comment>
<dbReference type="InterPro" id="IPR050597">
    <property type="entry name" value="Cytochrome_c_Oxidase_Subunit"/>
</dbReference>
<dbReference type="EMBL" id="JAAXPG010000011">
    <property type="protein sequence ID" value="NKY98657.1"/>
    <property type="molecule type" value="Genomic_DNA"/>
</dbReference>